<dbReference type="Pfam" id="PF16068">
    <property type="entry name" value="DUF4810"/>
    <property type="match status" value="1"/>
</dbReference>
<sequence>MKTKVLNIALTATCAIGLSACGSGPKSLYYWGDYTENVYERLKDNGKPVGEQIDKMEKYFQKASNNQQSAAPGAHAHMGLLLIDAGQNQQALAQFEKEKQLFPESGSFMDFLLKNAKGEK</sequence>
<dbReference type="InterPro" id="IPR011990">
    <property type="entry name" value="TPR-like_helical_dom_sf"/>
</dbReference>
<dbReference type="Gene3D" id="1.25.40.10">
    <property type="entry name" value="Tetratricopeptide repeat domain"/>
    <property type="match status" value="1"/>
</dbReference>
<reference evidence="1 2" key="1">
    <citation type="submission" date="2018-12" db="EMBL/GenBank/DDBJ databases">
        <authorList>
            <consortium name="Pathogen Informatics"/>
        </authorList>
    </citation>
    <scope>NUCLEOTIDE SEQUENCE [LARGE SCALE GENOMIC DNA]</scope>
    <source>
        <strain evidence="1 2">NCTC12742</strain>
    </source>
</reference>
<accession>A0A3S5CAJ1</accession>
<dbReference type="Proteomes" id="UP000272771">
    <property type="component" value="Chromosome"/>
</dbReference>
<dbReference type="PROSITE" id="PS51257">
    <property type="entry name" value="PROKAR_LIPOPROTEIN"/>
    <property type="match status" value="1"/>
</dbReference>
<dbReference type="KEGG" id="nwe:SAMEA3174300_1851"/>
<dbReference type="OrthoDB" id="9800218at2"/>
<dbReference type="RefSeq" id="WP_004285167.1">
    <property type="nucleotide sequence ID" value="NZ_CAUJRG010000009.1"/>
</dbReference>
<dbReference type="STRING" id="28091.SAMEA3174300_01851"/>
<keyword evidence="1" id="KW-0449">Lipoprotein</keyword>
<keyword evidence="2" id="KW-1185">Reference proteome</keyword>
<dbReference type="EMBL" id="LR134533">
    <property type="protein sequence ID" value="VEJ51341.1"/>
    <property type="molecule type" value="Genomic_DNA"/>
</dbReference>
<dbReference type="AlphaFoldDB" id="A0A3S5CAJ1"/>
<proteinExistence type="predicted"/>
<dbReference type="InterPro" id="IPR014508">
    <property type="entry name" value="UCP020555_TPR-like"/>
</dbReference>
<organism evidence="1 2">
    <name type="scientific">Neisseria weaveri</name>
    <dbReference type="NCBI Taxonomy" id="28091"/>
    <lineage>
        <taxon>Bacteria</taxon>
        <taxon>Pseudomonadati</taxon>
        <taxon>Pseudomonadota</taxon>
        <taxon>Betaproteobacteria</taxon>
        <taxon>Neisseriales</taxon>
        <taxon>Neisseriaceae</taxon>
        <taxon>Neisseria</taxon>
    </lineage>
</organism>
<evidence type="ECO:0000313" key="1">
    <source>
        <dbReference type="EMBL" id="VEJ51341.1"/>
    </source>
</evidence>
<gene>
    <name evidence="1" type="ORF">NCTC12742_01222</name>
</gene>
<evidence type="ECO:0000313" key="2">
    <source>
        <dbReference type="Proteomes" id="UP000272771"/>
    </source>
</evidence>
<name>A0A3S5CAJ1_9NEIS</name>
<protein>
    <submittedName>
        <fullName evidence="1">Putative lipoprotein</fullName>
    </submittedName>
</protein>
<dbReference type="PIRSF" id="PIRSF020555">
    <property type="entry name" value="UCP020555"/>
    <property type="match status" value="1"/>
</dbReference>